<sequence>MEGMYVLVFCLLVSAIFQTPFMHISNLKTSLWAAAVVQRKMKIFTKLERCACSEEGGNVSPFCFCGCADEKEGFQLHLLPLLRQGLWLSASPSLPPPPFHFAS</sequence>
<protein>
    <recommendedName>
        <fullName evidence="4">Secreted protein</fullName>
    </recommendedName>
</protein>
<dbReference type="EMBL" id="OX395138">
    <property type="protein sequence ID" value="CAI5790905.1"/>
    <property type="molecule type" value="Genomic_DNA"/>
</dbReference>
<name>A0AA35L6W0_9SAUR</name>
<feature type="chain" id="PRO_5041434435" description="Secreted protein" evidence="1">
    <location>
        <begin position="19"/>
        <end position="103"/>
    </location>
</feature>
<feature type="signal peptide" evidence="1">
    <location>
        <begin position="1"/>
        <end position="18"/>
    </location>
</feature>
<evidence type="ECO:0000256" key="1">
    <source>
        <dbReference type="SAM" id="SignalP"/>
    </source>
</evidence>
<evidence type="ECO:0000313" key="3">
    <source>
        <dbReference type="Proteomes" id="UP001178461"/>
    </source>
</evidence>
<keyword evidence="1" id="KW-0732">Signal</keyword>
<accession>A0AA35L6W0</accession>
<dbReference type="Proteomes" id="UP001178461">
    <property type="component" value="Chromosome 13"/>
</dbReference>
<evidence type="ECO:0008006" key="4">
    <source>
        <dbReference type="Google" id="ProtNLM"/>
    </source>
</evidence>
<evidence type="ECO:0000313" key="2">
    <source>
        <dbReference type="EMBL" id="CAI5790905.1"/>
    </source>
</evidence>
<keyword evidence="3" id="KW-1185">Reference proteome</keyword>
<proteinExistence type="predicted"/>
<reference evidence="2" key="1">
    <citation type="submission" date="2022-12" db="EMBL/GenBank/DDBJ databases">
        <authorList>
            <person name="Alioto T."/>
            <person name="Alioto T."/>
            <person name="Gomez Garrido J."/>
        </authorList>
    </citation>
    <scope>NUCLEOTIDE SEQUENCE</scope>
</reference>
<dbReference type="AlphaFoldDB" id="A0AA35L6W0"/>
<gene>
    <name evidence="2" type="ORF">PODLI_1B022823</name>
</gene>
<organism evidence="2 3">
    <name type="scientific">Podarcis lilfordi</name>
    <name type="common">Lilford's wall lizard</name>
    <dbReference type="NCBI Taxonomy" id="74358"/>
    <lineage>
        <taxon>Eukaryota</taxon>
        <taxon>Metazoa</taxon>
        <taxon>Chordata</taxon>
        <taxon>Craniata</taxon>
        <taxon>Vertebrata</taxon>
        <taxon>Euteleostomi</taxon>
        <taxon>Lepidosauria</taxon>
        <taxon>Squamata</taxon>
        <taxon>Bifurcata</taxon>
        <taxon>Unidentata</taxon>
        <taxon>Episquamata</taxon>
        <taxon>Laterata</taxon>
        <taxon>Lacertibaenia</taxon>
        <taxon>Lacertidae</taxon>
        <taxon>Podarcis</taxon>
    </lineage>
</organism>